<accession>A0AA96GBN7</accession>
<dbReference type="Proteomes" id="UP001302719">
    <property type="component" value="Chromosome"/>
</dbReference>
<reference evidence="6 7" key="1">
    <citation type="submission" date="2023-01" db="EMBL/GenBank/DDBJ databases">
        <title>Cultivation and genomic characterization of new, ubiquitous marine nitrite-oxidizing bacteria from the Nitrospirales.</title>
        <authorList>
            <person name="Mueller A.J."/>
            <person name="Daebeler A."/>
            <person name="Herbold C.W."/>
            <person name="Kirkegaard R.H."/>
            <person name="Daims H."/>
        </authorList>
    </citation>
    <scope>NUCLEOTIDE SEQUENCE [LARGE SCALE GENOMIC DNA]</scope>
    <source>
        <strain evidence="6 7">VA</strain>
    </source>
</reference>
<evidence type="ECO:0000256" key="3">
    <source>
        <dbReference type="ARBA" id="ARBA00023004"/>
    </source>
</evidence>
<dbReference type="PANTHER" id="PTHR46491">
    <property type="entry name" value="CDGSH IRON SULFUR DOMAIN PROTEIN HOMOLOG"/>
    <property type="match status" value="1"/>
</dbReference>
<keyword evidence="3" id="KW-0408">Iron</keyword>
<sequence>MGDPIIIAQRIPYVLDMEPGTYYWCRCGRSKTQPFCDGSHTGTEFSPIELELKEPQKVAWCGCKHSKKSPFCDGTHSRLES</sequence>
<dbReference type="EMBL" id="CP116967">
    <property type="protein sequence ID" value="WNM58823.1"/>
    <property type="molecule type" value="Genomic_DNA"/>
</dbReference>
<keyword evidence="1" id="KW-0001">2Fe-2S</keyword>
<dbReference type="AlphaFoldDB" id="A0AA96GBN7"/>
<keyword evidence="4" id="KW-0411">Iron-sulfur</keyword>
<dbReference type="InterPro" id="IPR018967">
    <property type="entry name" value="FeS-contain_CDGSH-typ"/>
</dbReference>
<evidence type="ECO:0000259" key="5">
    <source>
        <dbReference type="SMART" id="SM00704"/>
    </source>
</evidence>
<proteinExistence type="predicted"/>
<feature type="domain" description="Iron-binding zinc finger CDGSH type" evidence="5">
    <location>
        <begin position="47"/>
        <end position="80"/>
    </location>
</feature>
<keyword evidence="2" id="KW-0479">Metal-binding</keyword>
<dbReference type="InterPro" id="IPR042216">
    <property type="entry name" value="MitoNEET_CISD"/>
</dbReference>
<dbReference type="PANTHER" id="PTHR46491:SF3">
    <property type="entry name" value="CDGSH IRON-SULFUR DOMAIN-CONTAINING PROTEIN 3, MITOCHONDRIAL"/>
    <property type="match status" value="1"/>
</dbReference>
<evidence type="ECO:0000256" key="2">
    <source>
        <dbReference type="ARBA" id="ARBA00022723"/>
    </source>
</evidence>
<dbReference type="GO" id="GO:0046872">
    <property type="term" value="F:metal ion binding"/>
    <property type="evidence" value="ECO:0007669"/>
    <property type="project" value="UniProtKB-KW"/>
</dbReference>
<feature type="domain" description="Iron-binding zinc finger CDGSH type" evidence="5">
    <location>
        <begin position="10"/>
        <end position="46"/>
    </location>
</feature>
<organism evidence="6 7">
    <name type="scientific">Candidatus Nitrospira allomarina</name>
    <dbReference type="NCBI Taxonomy" id="3020900"/>
    <lineage>
        <taxon>Bacteria</taxon>
        <taxon>Pseudomonadati</taxon>
        <taxon>Nitrospirota</taxon>
        <taxon>Nitrospiria</taxon>
        <taxon>Nitrospirales</taxon>
        <taxon>Nitrospiraceae</taxon>
        <taxon>Nitrospira</taxon>
    </lineage>
</organism>
<dbReference type="SMART" id="SM00704">
    <property type="entry name" value="ZnF_CDGSH"/>
    <property type="match status" value="2"/>
</dbReference>
<evidence type="ECO:0000256" key="1">
    <source>
        <dbReference type="ARBA" id="ARBA00022714"/>
    </source>
</evidence>
<dbReference type="GO" id="GO:0051537">
    <property type="term" value="F:2 iron, 2 sulfur cluster binding"/>
    <property type="evidence" value="ECO:0007669"/>
    <property type="project" value="UniProtKB-KW"/>
</dbReference>
<evidence type="ECO:0000313" key="7">
    <source>
        <dbReference type="Proteomes" id="UP001302719"/>
    </source>
</evidence>
<evidence type="ECO:0000313" key="6">
    <source>
        <dbReference type="EMBL" id="WNM58823.1"/>
    </source>
</evidence>
<evidence type="ECO:0000256" key="4">
    <source>
        <dbReference type="ARBA" id="ARBA00023014"/>
    </source>
</evidence>
<dbReference type="Gene3D" id="3.40.5.90">
    <property type="entry name" value="CDGSH iron-sulfur domain, mitoNEET-type"/>
    <property type="match status" value="2"/>
</dbReference>
<dbReference type="GO" id="GO:0005737">
    <property type="term" value="C:cytoplasm"/>
    <property type="evidence" value="ECO:0007669"/>
    <property type="project" value="UniProtKB-ARBA"/>
</dbReference>
<dbReference type="RefSeq" id="WP_312645203.1">
    <property type="nucleotide sequence ID" value="NZ_CP116967.1"/>
</dbReference>
<dbReference type="Pfam" id="PF09360">
    <property type="entry name" value="zf-CDGSH"/>
    <property type="match status" value="2"/>
</dbReference>
<name>A0AA96GBN7_9BACT</name>
<keyword evidence="7" id="KW-1185">Reference proteome</keyword>
<protein>
    <submittedName>
        <fullName evidence="6">CDGSH iron-sulfur domain-containing protein</fullName>
    </submittedName>
</protein>
<dbReference type="KEGG" id="nall:PP769_03380"/>
<gene>
    <name evidence="6" type="ORF">PP769_03380</name>
</gene>
<dbReference type="InterPro" id="IPR052950">
    <property type="entry name" value="CISD"/>
</dbReference>